<gene>
    <name evidence="1" type="ORF">HU718_021415</name>
</gene>
<dbReference type="Proteomes" id="UP000646386">
    <property type="component" value="Chromosome"/>
</dbReference>
<dbReference type="RefSeq" id="WP_186613906.1">
    <property type="nucleotide sequence ID" value="NZ_CP077089.1"/>
</dbReference>
<reference evidence="1 2" key="2">
    <citation type="journal article" date="2021" name="Microorganisms">
        <title>The Ever-Expanding Pseudomonas Genus: Description of 43 New Species and Partition of the Pseudomonas putida Group.</title>
        <authorList>
            <person name="Girard L."/>
            <person name="Lood C."/>
            <person name="Hofte M."/>
            <person name="Vandamme P."/>
            <person name="Rokni-Zadeh H."/>
            <person name="van Noort V."/>
            <person name="Lavigne R."/>
            <person name="De Mot R."/>
        </authorList>
    </citation>
    <scope>NUCLEOTIDE SEQUENCE [LARGE SCALE GENOMIC DNA]</scope>
    <source>
        <strain evidence="1 2">ZA 5.3</strain>
    </source>
</reference>
<dbReference type="EMBL" id="CP077089">
    <property type="protein sequence ID" value="QXI04580.1"/>
    <property type="molecule type" value="Genomic_DNA"/>
</dbReference>
<organism evidence="1 2">
    <name type="scientific">Pseudomonas tensinigenes</name>
    <dbReference type="NCBI Taxonomy" id="2745511"/>
    <lineage>
        <taxon>Bacteria</taxon>
        <taxon>Pseudomonadati</taxon>
        <taxon>Pseudomonadota</taxon>
        <taxon>Gammaproteobacteria</taxon>
        <taxon>Pseudomonadales</taxon>
        <taxon>Pseudomonadaceae</taxon>
        <taxon>Pseudomonas</taxon>
    </lineage>
</organism>
<evidence type="ECO:0000313" key="1">
    <source>
        <dbReference type="EMBL" id="QXI04580.1"/>
    </source>
</evidence>
<sequence>MTFAEMFCHYPNGLPPTADPELSAALSADLAAQTQLIIDAEDRAQDRAWITTCAALDKAARESRS</sequence>
<proteinExistence type="predicted"/>
<name>A0ABX8PTD6_9PSED</name>
<reference evidence="1 2" key="1">
    <citation type="journal article" date="2020" name="Microorganisms">
        <title>Reliable Identification of Environmental Pseudomonas Isolates Using the rpoD Gene.</title>
        <authorList>
            <consortium name="The Broad Institute Genome Sequencing Platform"/>
            <person name="Girard L."/>
            <person name="Lood C."/>
            <person name="Rokni-Zadeh H."/>
            <person name="van Noort V."/>
            <person name="Lavigne R."/>
            <person name="De Mot R."/>
        </authorList>
    </citation>
    <scope>NUCLEOTIDE SEQUENCE [LARGE SCALE GENOMIC DNA]</scope>
    <source>
        <strain evidence="1 2">ZA 5.3</strain>
    </source>
</reference>
<evidence type="ECO:0000313" key="2">
    <source>
        <dbReference type="Proteomes" id="UP000646386"/>
    </source>
</evidence>
<protein>
    <submittedName>
        <fullName evidence="1">Uncharacterized protein</fullName>
    </submittedName>
</protein>
<accession>A0ABX8PTD6</accession>
<keyword evidence="2" id="KW-1185">Reference proteome</keyword>